<evidence type="ECO:0008006" key="4">
    <source>
        <dbReference type="Google" id="ProtNLM"/>
    </source>
</evidence>
<evidence type="ECO:0000256" key="1">
    <source>
        <dbReference type="SAM" id="SignalP"/>
    </source>
</evidence>
<dbReference type="Proteomes" id="UP001237011">
    <property type="component" value="Chromosome"/>
</dbReference>
<dbReference type="EMBL" id="CP132191">
    <property type="protein sequence ID" value="WLP85937.1"/>
    <property type="molecule type" value="Genomic_DNA"/>
</dbReference>
<sequence length="483" mass="55729">MKNKILNKLIIVSTPLVSLLPFSALSCSQKDVKVQELNNLYGLNLSHINKEINVDQLIKLPKNITATNDMKKNEFFNSIIKPNVQSVFINNKLLDSNVVNSYIEYLNGLISKFNTQKNIFNLEAENKSEIIKKNILEKINSTNISDFQNNKLNNIKALDSLKKSSITQLYLEIIKENLLNSLEYTSLKNSFVKNKNNEVISLWQNLLNKNPNINLPEQVNEKFQKFIDWYPSLETELLNEKKLLINKFLTSSINTFANSPIVSYTNTINKLTNNSKSTLNIKSDIYLKYFDNNLSQIEPEINYIKDEKSNKTVVNIILKANQDLKFNQILSFENYSKWYKNNLDLNDISNAYKPINLGTPNKNDTGLITNWPWIENPNYSSFVKQDYKISLDLNIPINNNEEIVDVVLTWGDSLIGPENKEILFKDNSLLLSKFALELNKLGINNLDNNSQNRIFISDALFNNFDATKEILDIIHNWIKQPEK</sequence>
<dbReference type="RefSeq" id="WP_305938360.1">
    <property type="nucleotide sequence ID" value="NZ_CP132191.1"/>
</dbReference>
<evidence type="ECO:0000313" key="2">
    <source>
        <dbReference type="EMBL" id="WLP85937.1"/>
    </source>
</evidence>
<gene>
    <name evidence="2" type="ORF">Q8852_02215</name>
</gene>
<evidence type="ECO:0000313" key="3">
    <source>
        <dbReference type="Proteomes" id="UP001237011"/>
    </source>
</evidence>
<reference evidence="2" key="1">
    <citation type="submission" date="2023-08" db="EMBL/GenBank/DDBJ databases">
        <title>Complete genome sequence of Mycoplasma seminis 2200.</title>
        <authorList>
            <person name="Spergser J."/>
        </authorList>
    </citation>
    <scope>NUCLEOTIDE SEQUENCE [LARGE SCALE GENOMIC DNA]</scope>
    <source>
        <strain evidence="2">2200</strain>
    </source>
</reference>
<keyword evidence="3" id="KW-1185">Reference proteome</keyword>
<feature type="signal peptide" evidence="1">
    <location>
        <begin position="1"/>
        <end position="26"/>
    </location>
</feature>
<protein>
    <recommendedName>
        <fullName evidence="4">Lipoprotein</fullName>
    </recommendedName>
</protein>
<dbReference type="PROSITE" id="PS51257">
    <property type="entry name" value="PROKAR_LIPOPROTEIN"/>
    <property type="match status" value="1"/>
</dbReference>
<name>A0ABY9HBF8_9MOLU</name>
<organism evidence="2 3">
    <name type="scientific">Mycoplasma seminis</name>
    <dbReference type="NCBI Taxonomy" id="512749"/>
    <lineage>
        <taxon>Bacteria</taxon>
        <taxon>Bacillati</taxon>
        <taxon>Mycoplasmatota</taxon>
        <taxon>Mollicutes</taxon>
        <taxon>Mycoplasmataceae</taxon>
        <taxon>Mycoplasma</taxon>
    </lineage>
</organism>
<proteinExistence type="predicted"/>
<accession>A0ABY9HBF8</accession>
<keyword evidence="1" id="KW-0732">Signal</keyword>
<feature type="chain" id="PRO_5046920345" description="Lipoprotein" evidence="1">
    <location>
        <begin position="27"/>
        <end position="483"/>
    </location>
</feature>